<accession>A0A6V8KAC9</accession>
<dbReference type="Proteomes" id="UP000482800">
    <property type="component" value="Unassembled WGS sequence"/>
</dbReference>
<keyword evidence="4" id="KW-1185">Reference proteome</keyword>
<dbReference type="EMBL" id="BLPF01000001">
    <property type="protein sequence ID" value="GFJ77705.1"/>
    <property type="molecule type" value="Genomic_DNA"/>
</dbReference>
<evidence type="ECO:0000256" key="1">
    <source>
        <dbReference type="SAM" id="MobiDB-lite"/>
    </source>
</evidence>
<name>A0A6V8KAC9_9ACTN</name>
<dbReference type="AlphaFoldDB" id="A0A6V8KAC9"/>
<evidence type="ECO:0008006" key="5">
    <source>
        <dbReference type="Google" id="ProtNLM"/>
    </source>
</evidence>
<gene>
    <name evidence="3" type="ORF">Phou_018850</name>
</gene>
<reference evidence="3 4" key="2">
    <citation type="submission" date="2020-03" db="EMBL/GenBank/DDBJ databases">
        <authorList>
            <person name="Ichikawa N."/>
            <person name="Kimura A."/>
            <person name="Kitahashi Y."/>
            <person name="Uohara A."/>
        </authorList>
    </citation>
    <scope>NUCLEOTIDE SEQUENCE [LARGE SCALE GENOMIC DNA]</scope>
    <source>
        <strain evidence="3 4">NBRC 108639</strain>
    </source>
</reference>
<comment type="caution">
    <text evidence="3">The sequence shown here is derived from an EMBL/GenBank/DDBJ whole genome shotgun (WGS) entry which is preliminary data.</text>
</comment>
<feature type="signal peptide" evidence="2">
    <location>
        <begin position="1"/>
        <end position="21"/>
    </location>
</feature>
<evidence type="ECO:0000256" key="2">
    <source>
        <dbReference type="SAM" id="SignalP"/>
    </source>
</evidence>
<sequence length="202" mass="21189">MRAARTPVAGAVRRGTAAVFAAVLLAAGGAGCGGSDEPGDRTITLPPLPSTEKTSAAPPTGVVYKLSGDLCEKADQAPFADLYPTEDDKRLASTEKLCVTRRTSPDKSISLTIDADLLPTESAAKLFVETGRRLAKRPYTDVDGAGADAYWDGDKDDVKLTSYHGNLVLEVQAAVNVADGMPKDVVQRLVRVAEGTYAKLAP</sequence>
<evidence type="ECO:0000313" key="4">
    <source>
        <dbReference type="Proteomes" id="UP000482800"/>
    </source>
</evidence>
<proteinExistence type="predicted"/>
<keyword evidence="2" id="KW-0732">Signal</keyword>
<organism evidence="3 4">
    <name type="scientific">Phytohabitans houttuyneae</name>
    <dbReference type="NCBI Taxonomy" id="1076126"/>
    <lineage>
        <taxon>Bacteria</taxon>
        <taxon>Bacillati</taxon>
        <taxon>Actinomycetota</taxon>
        <taxon>Actinomycetes</taxon>
        <taxon>Micromonosporales</taxon>
        <taxon>Micromonosporaceae</taxon>
    </lineage>
</organism>
<reference evidence="3 4" key="1">
    <citation type="submission" date="2020-03" db="EMBL/GenBank/DDBJ databases">
        <title>Whole genome shotgun sequence of Phytohabitans houttuyneae NBRC 108639.</title>
        <authorList>
            <person name="Komaki H."/>
            <person name="Tamura T."/>
        </authorList>
    </citation>
    <scope>NUCLEOTIDE SEQUENCE [LARGE SCALE GENOMIC DNA]</scope>
    <source>
        <strain evidence="3 4">NBRC 108639</strain>
    </source>
</reference>
<evidence type="ECO:0000313" key="3">
    <source>
        <dbReference type="EMBL" id="GFJ77705.1"/>
    </source>
</evidence>
<dbReference type="PROSITE" id="PS51257">
    <property type="entry name" value="PROKAR_LIPOPROTEIN"/>
    <property type="match status" value="1"/>
</dbReference>
<dbReference type="RefSeq" id="WP_173055254.1">
    <property type="nucleotide sequence ID" value="NZ_BAABGO010000018.1"/>
</dbReference>
<feature type="chain" id="PRO_5028944705" description="DUF3558 domain-containing protein" evidence="2">
    <location>
        <begin position="22"/>
        <end position="202"/>
    </location>
</feature>
<protein>
    <recommendedName>
        <fullName evidence="5">DUF3558 domain-containing protein</fullName>
    </recommendedName>
</protein>
<feature type="region of interest" description="Disordered" evidence="1">
    <location>
        <begin position="31"/>
        <end position="59"/>
    </location>
</feature>